<keyword evidence="2" id="KW-1185">Reference proteome</keyword>
<proteinExistence type="predicted"/>
<dbReference type="GeneID" id="72189812"/>
<dbReference type="RefSeq" id="WP_248656433.1">
    <property type="nucleotide sequence ID" value="NZ_CP096658.1"/>
</dbReference>
<accession>A0A8U0IN97</accession>
<evidence type="ECO:0000313" key="1">
    <source>
        <dbReference type="EMBL" id="UPW02046.1"/>
    </source>
</evidence>
<gene>
    <name evidence="1" type="ORF">M0R88_08115</name>
</gene>
<evidence type="ECO:0000313" key="2">
    <source>
        <dbReference type="Proteomes" id="UP000830434"/>
    </source>
</evidence>
<dbReference type="Proteomes" id="UP000830434">
    <property type="component" value="Chromosome"/>
</dbReference>
<dbReference type="AlphaFoldDB" id="A0A8U0IN97"/>
<organism evidence="1 2">
    <name type="scientific">Halorussus gelatinilyticus</name>
    <dbReference type="NCBI Taxonomy" id="2937524"/>
    <lineage>
        <taxon>Archaea</taxon>
        <taxon>Methanobacteriati</taxon>
        <taxon>Methanobacteriota</taxon>
        <taxon>Stenosarchaea group</taxon>
        <taxon>Halobacteria</taxon>
        <taxon>Halobacteriales</taxon>
        <taxon>Haladaptataceae</taxon>
        <taxon>Halorussus</taxon>
    </lineage>
</organism>
<sequence>MTLQTAKVLLVATVVLTTFAAGATATTDATVDAQPITNDATSLDNVVENDEFCQMSSGVTIMCGGAGGCSDPEVTYC</sequence>
<dbReference type="KEGG" id="haxz:M0R88_08115"/>
<dbReference type="EMBL" id="CP096658">
    <property type="protein sequence ID" value="UPW02046.1"/>
    <property type="molecule type" value="Genomic_DNA"/>
</dbReference>
<protein>
    <submittedName>
        <fullName evidence="1">Uncharacterized protein</fullName>
    </submittedName>
</protein>
<name>A0A8U0IN97_9EURY</name>
<reference evidence="1" key="1">
    <citation type="submission" date="2022-04" db="EMBL/GenBank/DDBJ databases">
        <title>Diverse halophilic archaea isolated from saline environments.</title>
        <authorList>
            <person name="Cui H.-L."/>
        </authorList>
    </citation>
    <scope>NUCLEOTIDE SEQUENCE</scope>
    <source>
        <strain evidence="1">XZYJT40</strain>
    </source>
</reference>